<dbReference type="GO" id="GO:0005886">
    <property type="term" value="C:plasma membrane"/>
    <property type="evidence" value="ECO:0007669"/>
    <property type="project" value="UniProtKB-SubCell"/>
</dbReference>
<dbReference type="InterPro" id="IPR003705">
    <property type="entry name" value="CbiN"/>
</dbReference>
<evidence type="ECO:0000313" key="12">
    <source>
        <dbReference type="EMBL" id="EKF84895.1"/>
    </source>
</evidence>
<keyword evidence="9 10" id="KW-0170">Cobalt</keyword>
<evidence type="ECO:0000256" key="11">
    <source>
        <dbReference type="SAM" id="MobiDB-lite"/>
    </source>
</evidence>
<keyword evidence="13" id="KW-1185">Reference proteome</keyword>
<dbReference type="PATRIC" id="fig|1204725.3.peg.2389"/>
<keyword evidence="8 10" id="KW-0472">Membrane</keyword>
<comment type="subcellular location">
    <subcellularLocation>
        <location evidence="10">Cell membrane</location>
        <topology evidence="10">Multi-pass membrane protein</topology>
    </subcellularLocation>
</comment>
<dbReference type="PANTHER" id="PTHR38662:SF1">
    <property type="entry name" value="COBALT TRANSPORT PROTEIN CBIN"/>
    <property type="match status" value="1"/>
</dbReference>
<comment type="caution">
    <text evidence="12">The sequence shown here is derived from an EMBL/GenBank/DDBJ whole genome shotgun (WGS) entry which is preliminary data.</text>
</comment>
<evidence type="ECO:0000256" key="3">
    <source>
        <dbReference type="ARBA" id="ARBA00022475"/>
    </source>
</evidence>
<dbReference type="HAMAP" id="MF_00330">
    <property type="entry name" value="CbiN"/>
    <property type="match status" value="1"/>
</dbReference>
<keyword evidence="7 10" id="KW-0406">Ion transport</keyword>
<evidence type="ECO:0000256" key="7">
    <source>
        <dbReference type="ARBA" id="ARBA00023065"/>
    </source>
</evidence>
<organism evidence="12 13">
    <name type="scientific">Methanobacterium formicicum (strain DSM 3637 / PP1)</name>
    <dbReference type="NCBI Taxonomy" id="1204725"/>
    <lineage>
        <taxon>Archaea</taxon>
        <taxon>Methanobacteriati</taxon>
        <taxon>Methanobacteriota</taxon>
        <taxon>Methanomada group</taxon>
        <taxon>Methanobacteria</taxon>
        <taxon>Methanobacteriales</taxon>
        <taxon>Methanobacteriaceae</taxon>
        <taxon>Methanobacterium</taxon>
    </lineage>
</organism>
<evidence type="ECO:0000256" key="2">
    <source>
        <dbReference type="ARBA" id="ARBA00022448"/>
    </source>
</evidence>
<dbReference type="OrthoDB" id="187156at2157"/>
<dbReference type="GO" id="GO:0015087">
    <property type="term" value="F:cobalt ion transmembrane transporter activity"/>
    <property type="evidence" value="ECO:0007669"/>
    <property type="project" value="UniProtKB-UniRule"/>
</dbReference>
<keyword evidence="1 10" id="KW-0171">Cobalt transport</keyword>
<evidence type="ECO:0000256" key="10">
    <source>
        <dbReference type="HAMAP-Rule" id="MF_00330"/>
    </source>
</evidence>
<feature type="region of interest" description="Disordered" evidence="11">
    <location>
        <begin position="99"/>
        <end position="118"/>
    </location>
</feature>
<dbReference type="Pfam" id="PF02553">
    <property type="entry name" value="CbiN"/>
    <property type="match status" value="1"/>
</dbReference>
<evidence type="ECO:0000256" key="9">
    <source>
        <dbReference type="ARBA" id="ARBA00023285"/>
    </source>
</evidence>
<dbReference type="AlphaFoldDB" id="K2RQ91"/>
<dbReference type="UniPathway" id="UPA00148"/>
<dbReference type="GO" id="GO:0009236">
    <property type="term" value="P:cobalamin biosynthetic process"/>
    <property type="evidence" value="ECO:0007669"/>
    <property type="project" value="UniProtKB-UniRule"/>
</dbReference>
<dbReference type="RefSeq" id="WP_004031897.1">
    <property type="nucleotide sequence ID" value="NZ_AMPO01000012.1"/>
</dbReference>
<proteinExistence type="inferred from homology"/>
<evidence type="ECO:0000256" key="1">
    <source>
        <dbReference type="ARBA" id="ARBA00022426"/>
    </source>
</evidence>
<comment type="pathway">
    <text evidence="10">Cofactor biosynthesis; adenosylcobalamin biosynthesis.</text>
</comment>
<evidence type="ECO:0000313" key="13">
    <source>
        <dbReference type="Proteomes" id="UP000007360"/>
    </source>
</evidence>
<keyword evidence="5 10" id="KW-0812">Transmembrane</keyword>
<comment type="similarity">
    <text evidence="10">Belongs to the CbiN family.</text>
</comment>
<comment type="subunit">
    <text evidence="10">Forms an energy-coupling factor (ECF) transporter complex composed of an ATP-binding protein (A component, CbiO), a transmembrane protein (T component, CbiQ) and 2 possible substrate-capture proteins (S components, CbiM and CbiN) of unknown stoichimetry.</text>
</comment>
<reference evidence="12 13" key="1">
    <citation type="journal article" date="2012" name="J. Bacteriol.">
        <title>Draft genome sequence of Methanobacterium formicicum DSM 3637, an archaebacterium isolated from the methane producer amoeba Pelomyxa palustris.</title>
        <authorList>
            <person name="Gutierrez G."/>
        </authorList>
    </citation>
    <scope>NUCLEOTIDE SEQUENCE [LARGE SCALE GENOMIC DNA]</scope>
    <source>
        <strain evidence="13">DSM 3637 / PP1</strain>
    </source>
</reference>
<sequence>MNSKYYILILALVALIAIIPLAMYNGMGEDQGYFGGADDAASTVIEETGYQPWFSSIWEPPSGEIESLLFALQAAIGAIIIGYILGYYNGQAKERKRIRKESEAKSGFNGSEKTEPEN</sequence>
<dbReference type="Proteomes" id="UP000007360">
    <property type="component" value="Unassembled WGS sequence"/>
</dbReference>
<dbReference type="NCBIfam" id="TIGR01165">
    <property type="entry name" value="cbiN"/>
    <property type="match status" value="1"/>
</dbReference>
<keyword evidence="4 10" id="KW-0169">Cobalamin biosynthesis</keyword>
<comment type="function">
    <text evidence="10">Part of the energy-coupling factor (ECF) transporter complex CbiMNOQ involved in cobalt import.</text>
</comment>
<evidence type="ECO:0000256" key="4">
    <source>
        <dbReference type="ARBA" id="ARBA00022573"/>
    </source>
</evidence>
<gene>
    <name evidence="10" type="primary">cbiN</name>
    <name evidence="12" type="ORF">A994_11892</name>
</gene>
<keyword evidence="6 10" id="KW-1133">Transmembrane helix</keyword>
<feature type="transmembrane region" description="Helical" evidence="10">
    <location>
        <begin position="68"/>
        <end position="90"/>
    </location>
</feature>
<keyword evidence="2 10" id="KW-0813">Transport</keyword>
<dbReference type="NCBIfam" id="NF002780">
    <property type="entry name" value="PRK02898.1"/>
    <property type="match status" value="1"/>
</dbReference>
<feature type="transmembrane region" description="Helical" evidence="10">
    <location>
        <begin position="5"/>
        <end position="24"/>
    </location>
</feature>
<dbReference type="PANTHER" id="PTHR38662">
    <property type="entry name" value="COBALT TRANSPORT PROTEIN CBIN"/>
    <property type="match status" value="1"/>
</dbReference>
<evidence type="ECO:0000256" key="6">
    <source>
        <dbReference type="ARBA" id="ARBA00022989"/>
    </source>
</evidence>
<evidence type="ECO:0000256" key="5">
    <source>
        <dbReference type="ARBA" id="ARBA00022692"/>
    </source>
</evidence>
<dbReference type="EMBL" id="AMPO01000012">
    <property type="protein sequence ID" value="EKF84895.1"/>
    <property type="molecule type" value="Genomic_DNA"/>
</dbReference>
<accession>K2RQ91</accession>
<evidence type="ECO:0000256" key="8">
    <source>
        <dbReference type="ARBA" id="ARBA00023136"/>
    </source>
</evidence>
<keyword evidence="3 10" id="KW-1003">Cell membrane</keyword>
<name>K2RQ91_METFP</name>
<protein>
    <recommendedName>
        <fullName evidence="10">Cobalt transport protein CbiN</fullName>
    </recommendedName>
    <alternativeName>
        <fullName evidence="10">Energy-coupling factor transporter probable substrate-capture protein CbiN</fullName>
        <shortName evidence="10">ECF transporter S component CbiN</shortName>
    </alternativeName>
</protein>